<dbReference type="Proteomes" id="UP001595817">
    <property type="component" value="Unassembled WGS sequence"/>
</dbReference>
<proteinExistence type="inferred from homology"/>
<keyword evidence="4 8" id="KW-0812">Transmembrane</keyword>
<sequence length="174" mass="20060">MIRFFIPLIAVVLFYLEPVFGSFSPIEINDTLYFMVPRFMIMYLIFVSIYYNRKKAIIYGLVFGLLYDIYYIDIIGLYSVIYPLICLAAGSAVKYVHQNLVVATALSLILVALLELLLYVFFSIISLKSIEFSIFLTTRLVPTMVANSIFLIMLGWAFRNLIRTRLLHTGKQPI</sequence>
<evidence type="ECO:0000256" key="4">
    <source>
        <dbReference type="ARBA" id="ARBA00022692"/>
    </source>
</evidence>
<evidence type="ECO:0000256" key="1">
    <source>
        <dbReference type="ARBA" id="ARBA00004651"/>
    </source>
</evidence>
<dbReference type="NCBIfam" id="TIGR03426">
    <property type="entry name" value="shape_MreD"/>
    <property type="match status" value="1"/>
</dbReference>
<keyword evidence="3" id="KW-1003">Cell membrane</keyword>
<reference evidence="10" key="1">
    <citation type="journal article" date="2019" name="Int. J. Syst. Evol. Microbiol.">
        <title>The Global Catalogue of Microorganisms (GCM) 10K type strain sequencing project: providing services to taxonomists for standard genome sequencing and annotation.</title>
        <authorList>
            <consortium name="The Broad Institute Genomics Platform"/>
            <consortium name="The Broad Institute Genome Sequencing Center for Infectious Disease"/>
            <person name="Wu L."/>
            <person name="Ma J."/>
        </authorList>
    </citation>
    <scope>NUCLEOTIDE SEQUENCE [LARGE SCALE GENOMIC DNA]</scope>
    <source>
        <strain evidence="10">CCUG 59778</strain>
    </source>
</reference>
<dbReference type="Pfam" id="PF04093">
    <property type="entry name" value="MreD"/>
    <property type="match status" value="1"/>
</dbReference>
<evidence type="ECO:0000256" key="8">
    <source>
        <dbReference type="SAM" id="Phobius"/>
    </source>
</evidence>
<keyword evidence="7 8" id="KW-0472">Membrane</keyword>
<evidence type="ECO:0000256" key="5">
    <source>
        <dbReference type="ARBA" id="ARBA00022960"/>
    </source>
</evidence>
<keyword evidence="10" id="KW-1185">Reference proteome</keyword>
<dbReference type="InterPro" id="IPR007227">
    <property type="entry name" value="Cell_shape_determining_MreD"/>
</dbReference>
<feature type="transmembrane region" description="Helical" evidence="8">
    <location>
        <begin position="134"/>
        <end position="158"/>
    </location>
</feature>
<gene>
    <name evidence="9" type="primary">mreD</name>
    <name evidence="9" type="ORF">ACFOZY_05540</name>
</gene>
<comment type="caution">
    <text evidence="9">The sequence shown here is derived from an EMBL/GenBank/DDBJ whole genome shotgun (WGS) entry which is preliminary data.</text>
</comment>
<keyword evidence="6 8" id="KW-1133">Transmembrane helix</keyword>
<evidence type="ECO:0000256" key="3">
    <source>
        <dbReference type="ARBA" id="ARBA00022475"/>
    </source>
</evidence>
<evidence type="ECO:0000256" key="6">
    <source>
        <dbReference type="ARBA" id="ARBA00022989"/>
    </source>
</evidence>
<feature type="transmembrane region" description="Helical" evidence="8">
    <location>
        <begin position="58"/>
        <end position="81"/>
    </location>
</feature>
<name>A0ABV8X4E0_9LACT</name>
<comment type="subcellular location">
    <subcellularLocation>
        <location evidence="1">Cell membrane</location>
        <topology evidence="1">Multi-pass membrane protein</topology>
    </subcellularLocation>
</comment>
<feature type="transmembrane region" description="Helical" evidence="8">
    <location>
        <begin position="101"/>
        <end position="122"/>
    </location>
</feature>
<organism evidence="9 10">
    <name type="scientific">Chungangia koreensis</name>
    <dbReference type="NCBI Taxonomy" id="752657"/>
    <lineage>
        <taxon>Bacteria</taxon>
        <taxon>Bacillati</taxon>
        <taxon>Bacillota</taxon>
        <taxon>Bacilli</taxon>
        <taxon>Lactobacillales</taxon>
        <taxon>Chungangia</taxon>
    </lineage>
</organism>
<evidence type="ECO:0000313" key="10">
    <source>
        <dbReference type="Proteomes" id="UP001595817"/>
    </source>
</evidence>
<evidence type="ECO:0000313" key="9">
    <source>
        <dbReference type="EMBL" id="MFC4409899.1"/>
    </source>
</evidence>
<dbReference type="EMBL" id="JBHSEC010000005">
    <property type="protein sequence ID" value="MFC4409899.1"/>
    <property type="molecule type" value="Genomic_DNA"/>
</dbReference>
<evidence type="ECO:0000256" key="7">
    <source>
        <dbReference type="ARBA" id="ARBA00023136"/>
    </source>
</evidence>
<protein>
    <submittedName>
        <fullName evidence="9">Rod shape-determining protein MreD</fullName>
    </submittedName>
</protein>
<dbReference type="RefSeq" id="WP_378153142.1">
    <property type="nucleotide sequence ID" value="NZ_JBHSEC010000005.1"/>
</dbReference>
<feature type="transmembrane region" description="Helical" evidence="8">
    <location>
        <begin position="31"/>
        <end position="51"/>
    </location>
</feature>
<accession>A0ABV8X4E0</accession>
<evidence type="ECO:0000256" key="2">
    <source>
        <dbReference type="ARBA" id="ARBA00007776"/>
    </source>
</evidence>
<comment type="similarity">
    <text evidence="2">Belongs to the MreD family.</text>
</comment>
<keyword evidence="5" id="KW-0133">Cell shape</keyword>